<dbReference type="AlphaFoldDB" id="A0AB37UCN7"/>
<evidence type="ECO:0000313" key="4">
    <source>
        <dbReference type="Proteomes" id="UP000282574"/>
    </source>
</evidence>
<comment type="caution">
    <text evidence="3">The sequence shown here is derived from an EMBL/GenBank/DDBJ whole genome shotgun (WGS) entry which is preliminary data.</text>
</comment>
<evidence type="ECO:0000259" key="2">
    <source>
        <dbReference type="PROSITE" id="PS50076"/>
    </source>
</evidence>
<proteinExistence type="predicted"/>
<dbReference type="PRINTS" id="PR00625">
    <property type="entry name" value="JDOMAIN"/>
</dbReference>
<sequence length="97" mass="11119">MNHINRCYEILGLQPGVTLEQVKQAYRDLTMVWHPDRFSHNPRLQEKAQEELKKINEAYEVLKSSTFSASANTHSSSSASSTDERSDSQKTRQSNSY</sequence>
<dbReference type="InterPro" id="IPR050817">
    <property type="entry name" value="DjlA_DnaK_co-chaperone"/>
</dbReference>
<feature type="region of interest" description="Disordered" evidence="1">
    <location>
        <begin position="66"/>
        <end position="97"/>
    </location>
</feature>
<feature type="compositionally biased region" description="Low complexity" evidence="1">
    <location>
        <begin position="66"/>
        <end position="81"/>
    </location>
</feature>
<dbReference type="InterPro" id="IPR036869">
    <property type="entry name" value="J_dom_sf"/>
</dbReference>
<feature type="domain" description="J" evidence="2">
    <location>
        <begin position="6"/>
        <end position="67"/>
    </location>
</feature>
<dbReference type="EMBL" id="RSCK01000071">
    <property type="protein sequence ID" value="RUT06256.1"/>
    <property type="molecule type" value="Genomic_DNA"/>
</dbReference>
<dbReference type="PROSITE" id="PS50076">
    <property type="entry name" value="DNAJ_2"/>
    <property type="match status" value="1"/>
</dbReference>
<dbReference type="Gene3D" id="1.10.287.110">
    <property type="entry name" value="DnaJ domain"/>
    <property type="match status" value="1"/>
</dbReference>
<evidence type="ECO:0000256" key="1">
    <source>
        <dbReference type="SAM" id="MobiDB-lite"/>
    </source>
</evidence>
<dbReference type="Proteomes" id="UP000282574">
    <property type="component" value="Unassembled WGS sequence"/>
</dbReference>
<reference evidence="3 4" key="1">
    <citation type="journal article" date="2019" name="Genome Biol. Evol.">
        <title>Day and night: Metabolic profiles and evolutionary relationships of six axenic non-marine cyanobacteria.</title>
        <authorList>
            <person name="Will S.E."/>
            <person name="Henke P."/>
            <person name="Boedeker C."/>
            <person name="Huang S."/>
            <person name="Brinkmann H."/>
            <person name="Rohde M."/>
            <person name="Jarek M."/>
            <person name="Friedl T."/>
            <person name="Seufert S."/>
            <person name="Schumacher M."/>
            <person name="Overmann J."/>
            <person name="Neumann-Schaal M."/>
            <person name="Petersen J."/>
        </authorList>
    </citation>
    <scope>NUCLEOTIDE SEQUENCE [LARGE SCALE GENOMIC DNA]</scope>
    <source>
        <strain evidence="3 4">SAG 39.79</strain>
    </source>
</reference>
<dbReference type="SUPFAM" id="SSF46565">
    <property type="entry name" value="Chaperone J-domain"/>
    <property type="match status" value="1"/>
</dbReference>
<dbReference type="InterPro" id="IPR001623">
    <property type="entry name" value="DnaJ_domain"/>
</dbReference>
<evidence type="ECO:0000313" key="3">
    <source>
        <dbReference type="EMBL" id="RUT06256.1"/>
    </source>
</evidence>
<keyword evidence="4" id="KW-1185">Reference proteome</keyword>
<gene>
    <name evidence="3" type="ORF">DSM107010_53630</name>
</gene>
<dbReference type="RefSeq" id="WP_106167249.1">
    <property type="nucleotide sequence ID" value="NZ_JAVKZF010000002.1"/>
</dbReference>
<name>A0AB37UCN7_9CYAN</name>
<dbReference type="PANTHER" id="PTHR24074">
    <property type="entry name" value="CO-CHAPERONE PROTEIN DJLA"/>
    <property type="match status" value="1"/>
</dbReference>
<dbReference type="SMART" id="SM00271">
    <property type="entry name" value="DnaJ"/>
    <property type="match status" value="1"/>
</dbReference>
<dbReference type="Pfam" id="PF00226">
    <property type="entry name" value="DnaJ"/>
    <property type="match status" value="1"/>
</dbReference>
<accession>A0AB37UCN7</accession>
<protein>
    <recommendedName>
        <fullName evidence="2">J domain-containing protein</fullName>
    </recommendedName>
</protein>
<dbReference type="CDD" id="cd06257">
    <property type="entry name" value="DnaJ"/>
    <property type="match status" value="1"/>
</dbReference>
<organism evidence="3 4">
    <name type="scientific">Chroococcidiopsis cubana SAG 39.79</name>
    <dbReference type="NCBI Taxonomy" id="388085"/>
    <lineage>
        <taxon>Bacteria</taxon>
        <taxon>Bacillati</taxon>
        <taxon>Cyanobacteriota</taxon>
        <taxon>Cyanophyceae</taxon>
        <taxon>Chroococcidiopsidales</taxon>
        <taxon>Chroococcidiopsidaceae</taxon>
        <taxon>Chroococcidiopsis</taxon>
    </lineage>
</organism>